<name>A0A3D8VBM0_9GAMM</name>
<keyword evidence="3" id="KW-1185">Reference proteome</keyword>
<dbReference type="Pfam" id="PF00112">
    <property type="entry name" value="Peptidase_C1"/>
    <property type="match status" value="1"/>
</dbReference>
<proteinExistence type="predicted"/>
<accession>A0A3D8VBM0</accession>
<comment type="caution">
    <text evidence="2">The sequence shown here is derived from an EMBL/GenBank/DDBJ whole genome shotgun (WGS) entry which is preliminary data.</text>
</comment>
<evidence type="ECO:0000259" key="1">
    <source>
        <dbReference type="SMART" id="SM00645"/>
    </source>
</evidence>
<organism evidence="2 3">
    <name type="scientific">Lysobacter soli</name>
    <dbReference type="NCBI Taxonomy" id="453783"/>
    <lineage>
        <taxon>Bacteria</taxon>
        <taxon>Pseudomonadati</taxon>
        <taxon>Pseudomonadota</taxon>
        <taxon>Gammaproteobacteria</taxon>
        <taxon>Lysobacterales</taxon>
        <taxon>Lysobacteraceae</taxon>
        <taxon>Lysobacter</taxon>
    </lineage>
</organism>
<dbReference type="CDD" id="cd02619">
    <property type="entry name" value="Peptidase_C1"/>
    <property type="match status" value="1"/>
</dbReference>
<sequence>MIIKEEISLPQAGNPARDQGQRPTCIAFALSELNLPYAPTIEALSPEYVYQAAANLTPNWAPGAGVRLGVALQAASSGQPIEADFPYQATEPAAPVPAPPAGFSLYGTALGVLPRDLESIAEAIRRQLPVGLAIKLTKSFYVPRDGVIAFEPESVPNVLHAVTVVGLGWNEGTPYFRIRNSWGDGWGMRGQAWLSGDYIREHAICAFGG</sequence>
<reference evidence="2 3" key="1">
    <citation type="submission" date="2018-08" db="EMBL/GenBank/DDBJ databases">
        <title>Lysobacter soli KCTC 22011, whole genome shotgun sequence.</title>
        <authorList>
            <person name="Zhang X."/>
            <person name="Feng G."/>
            <person name="Zhu H."/>
        </authorList>
    </citation>
    <scope>NUCLEOTIDE SEQUENCE [LARGE SCALE GENOMIC DNA]</scope>
    <source>
        <strain evidence="2 3">KCTC 22011</strain>
    </source>
</reference>
<protein>
    <submittedName>
        <fullName evidence="2">Peptidase C1</fullName>
    </submittedName>
</protein>
<dbReference type="GO" id="GO:0006508">
    <property type="term" value="P:proteolysis"/>
    <property type="evidence" value="ECO:0007669"/>
    <property type="project" value="InterPro"/>
</dbReference>
<dbReference type="RefSeq" id="WP_115842635.1">
    <property type="nucleotide sequence ID" value="NZ_QTJR01000007.1"/>
</dbReference>
<dbReference type="SMART" id="SM00645">
    <property type="entry name" value="Pept_C1"/>
    <property type="match status" value="1"/>
</dbReference>
<dbReference type="InterPro" id="IPR038765">
    <property type="entry name" value="Papain-like_cys_pep_sf"/>
</dbReference>
<feature type="domain" description="Peptidase C1A papain C-terminal" evidence="1">
    <location>
        <begin position="9"/>
        <end position="207"/>
    </location>
</feature>
<evidence type="ECO:0000313" key="2">
    <source>
        <dbReference type="EMBL" id="RDY66713.1"/>
    </source>
</evidence>
<dbReference type="EMBL" id="QTJR01000007">
    <property type="protein sequence ID" value="RDY66713.1"/>
    <property type="molecule type" value="Genomic_DNA"/>
</dbReference>
<gene>
    <name evidence="2" type="ORF">DX912_11340</name>
</gene>
<dbReference type="AlphaFoldDB" id="A0A3D8VBM0"/>
<dbReference type="Gene3D" id="3.90.70.10">
    <property type="entry name" value="Cysteine proteinases"/>
    <property type="match status" value="1"/>
</dbReference>
<evidence type="ECO:0000313" key="3">
    <source>
        <dbReference type="Proteomes" id="UP000256829"/>
    </source>
</evidence>
<dbReference type="SUPFAM" id="SSF54001">
    <property type="entry name" value="Cysteine proteinases"/>
    <property type="match status" value="1"/>
</dbReference>
<dbReference type="Proteomes" id="UP000256829">
    <property type="component" value="Unassembled WGS sequence"/>
</dbReference>
<dbReference type="InterPro" id="IPR000668">
    <property type="entry name" value="Peptidase_C1A_C"/>
</dbReference>
<dbReference type="GO" id="GO:0008234">
    <property type="term" value="F:cysteine-type peptidase activity"/>
    <property type="evidence" value="ECO:0007669"/>
    <property type="project" value="InterPro"/>
</dbReference>